<evidence type="ECO:0000313" key="4">
    <source>
        <dbReference type="Proteomes" id="UP000000305"/>
    </source>
</evidence>
<dbReference type="GO" id="GO:0016491">
    <property type="term" value="F:oxidoreductase activity"/>
    <property type="evidence" value="ECO:0007669"/>
    <property type="project" value="UniProtKB-KW"/>
</dbReference>
<dbReference type="EMBL" id="GL732528">
    <property type="protein sequence ID" value="EFX86947.1"/>
    <property type="molecule type" value="Genomic_DNA"/>
</dbReference>
<dbReference type="InterPro" id="IPR036291">
    <property type="entry name" value="NAD(P)-bd_dom_sf"/>
</dbReference>
<dbReference type="Gene3D" id="3.40.50.720">
    <property type="entry name" value="NAD(P)-binding Rossmann-like Domain"/>
    <property type="match status" value="1"/>
</dbReference>
<comment type="similarity">
    <text evidence="2">Belongs to the short-chain dehydrogenases/reductases (SDR) family.</text>
</comment>
<keyword evidence="4" id="KW-1185">Reference proteome</keyword>
<dbReference type="SUPFAM" id="SSF51735">
    <property type="entry name" value="NAD(P)-binding Rossmann-fold domains"/>
    <property type="match status" value="1"/>
</dbReference>
<reference evidence="3 4" key="1">
    <citation type="journal article" date="2011" name="Science">
        <title>The ecoresponsive genome of Daphnia pulex.</title>
        <authorList>
            <person name="Colbourne J.K."/>
            <person name="Pfrender M.E."/>
            <person name="Gilbert D."/>
            <person name="Thomas W.K."/>
            <person name="Tucker A."/>
            <person name="Oakley T.H."/>
            <person name="Tokishita S."/>
            <person name="Aerts A."/>
            <person name="Arnold G.J."/>
            <person name="Basu M.K."/>
            <person name="Bauer D.J."/>
            <person name="Caceres C.E."/>
            <person name="Carmel L."/>
            <person name="Casola C."/>
            <person name="Choi J.H."/>
            <person name="Detter J.C."/>
            <person name="Dong Q."/>
            <person name="Dusheyko S."/>
            <person name="Eads B.D."/>
            <person name="Frohlich T."/>
            <person name="Geiler-Samerotte K.A."/>
            <person name="Gerlach D."/>
            <person name="Hatcher P."/>
            <person name="Jogdeo S."/>
            <person name="Krijgsveld J."/>
            <person name="Kriventseva E.V."/>
            <person name="Kultz D."/>
            <person name="Laforsch C."/>
            <person name="Lindquist E."/>
            <person name="Lopez J."/>
            <person name="Manak J.R."/>
            <person name="Muller J."/>
            <person name="Pangilinan J."/>
            <person name="Patwardhan R.P."/>
            <person name="Pitluck S."/>
            <person name="Pritham E.J."/>
            <person name="Rechtsteiner A."/>
            <person name="Rho M."/>
            <person name="Rogozin I.B."/>
            <person name="Sakarya O."/>
            <person name="Salamov A."/>
            <person name="Schaack S."/>
            <person name="Shapiro H."/>
            <person name="Shiga Y."/>
            <person name="Skalitzky C."/>
            <person name="Smith Z."/>
            <person name="Souvorov A."/>
            <person name="Sung W."/>
            <person name="Tang Z."/>
            <person name="Tsuchiya D."/>
            <person name="Tu H."/>
            <person name="Vos H."/>
            <person name="Wang M."/>
            <person name="Wolf Y.I."/>
            <person name="Yamagata H."/>
            <person name="Yamada T."/>
            <person name="Ye Y."/>
            <person name="Shaw J.R."/>
            <person name="Andrews J."/>
            <person name="Crease T.J."/>
            <person name="Tang H."/>
            <person name="Lucas S.M."/>
            <person name="Robertson H.M."/>
            <person name="Bork P."/>
            <person name="Koonin E.V."/>
            <person name="Zdobnov E.M."/>
            <person name="Grigoriev I.V."/>
            <person name="Lynch M."/>
            <person name="Boore J.L."/>
        </authorList>
    </citation>
    <scope>NUCLEOTIDE SEQUENCE [LARGE SCALE GENOMIC DNA]</scope>
</reference>
<dbReference type="PANTHER" id="PTHR43157">
    <property type="entry name" value="PHOSPHATIDYLINOSITOL-GLYCAN BIOSYNTHESIS CLASS F PROTEIN-RELATED"/>
    <property type="match status" value="1"/>
</dbReference>
<evidence type="ECO:0000256" key="2">
    <source>
        <dbReference type="RuleBase" id="RU000363"/>
    </source>
</evidence>
<protein>
    <submittedName>
        <fullName evidence="3">Uncharacterized protein</fullName>
    </submittedName>
</protein>
<dbReference type="PRINTS" id="PR00080">
    <property type="entry name" value="SDRFAMILY"/>
</dbReference>
<dbReference type="PhylomeDB" id="E9G0Q7"/>
<dbReference type="InParanoid" id="E9G0Q7"/>
<evidence type="ECO:0000256" key="1">
    <source>
        <dbReference type="ARBA" id="ARBA00023002"/>
    </source>
</evidence>
<evidence type="ECO:0000313" key="3">
    <source>
        <dbReference type="EMBL" id="EFX86947.1"/>
    </source>
</evidence>
<dbReference type="OrthoDB" id="191139at2759"/>
<dbReference type="PANTHER" id="PTHR43157:SF31">
    <property type="entry name" value="PHOSPHATIDYLINOSITOL-GLYCAN BIOSYNTHESIS CLASS F PROTEIN"/>
    <property type="match status" value="1"/>
</dbReference>
<dbReference type="PROSITE" id="PS00061">
    <property type="entry name" value="ADH_SHORT"/>
    <property type="match status" value="1"/>
</dbReference>
<name>E9G0Q7_DAPPU</name>
<dbReference type="InterPro" id="IPR020904">
    <property type="entry name" value="Sc_DH/Rdtase_CS"/>
</dbReference>
<dbReference type="HOGENOM" id="CLU_010194_44_0_1"/>
<accession>E9G0Q7</accession>
<keyword evidence="1" id="KW-0560">Oxidoreductase</keyword>
<dbReference type="InterPro" id="IPR002347">
    <property type="entry name" value="SDR_fam"/>
</dbReference>
<dbReference type="Pfam" id="PF00106">
    <property type="entry name" value="adh_short"/>
    <property type="match status" value="1"/>
</dbReference>
<dbReference type="AlphaFoldDB" id="E9G0Q7"/>
<sequence>MGFWKKIFRDFLIFLKLLVLGSYAMYLETCSTVLPLKDPLNREKEYAVITGGNQGIGWFTIKALVKSGMKVIVGCRDGPCKDQLYESIKNAGLPTGSVEWINLDLSSMDCVRAFGKAVLDKNIPISLLINNAGTMSPYALTKDGFETQFAVNYLGHFLLTHLLLPRLIEAGTENKAARIVCLSSIGHAFGWFKIDDLQAKSYFNKLCAYSQSKSAIIMFTRVLHERLSLKNYPVKIYAIHPGIIRSALWTQHWFANIGYLTTKLIAKTEEQGAQRVVHAALSSQMEDLSGNYFENSKAVEPIKLVRNRDTQKQLWEKSCQLLDISQFGGLQ</sequence>
<dbReference type="PRINTS" id="PR00081">
    <property type="entry name" value="GDHRDH"/>
</dbReference>
<dbReference type="FunCoup" id="E9G0Q7">
    <property type="interactions" value="235"/>
</dbReference>
<dbReference type="eggNOG" id="KOG1208">
    <property type="taxonomic scope" value="Eukaryota"/>
</dbReference>
<proteinExistence type="inferred from homology"/>
<dbReference type="OMA" id="VANIHFI"/>
<dbReference type="KEGG" id="dpx:DAPPUDRAFT_312402"/>
<gene>
    <name evidence="3" type="ORF">DAPPUDRAFT_312402</name>
</gene>
<organism evidence="3 4">
    <name type="scientific">Daphnia pulex</name>
    <name type="common">Water flea</name>
    <dbReference type="NCBI Taxonomy" id="6669"/>
    <lineage>
        <taxon>Eukaryota</taxon>
        <taxon>Metazoa</taxon>
        <taxon>Ecdysozoa</taxon>
        <taxon>Arthropoda</taxon>
        <taxon>Crustacea</taxon>
        <taxon>Branchiopoda</taxon>
        <taxon>Diplostraca</taxon>
        <taxon>Cladocera</taxon>
        <taxon>Anomopoda</taxon>
        <taxon>Daphniidae</taxon>
        <taxon>Daphnia</taxon>
    </lineage>
</organism>
<dbReference type="Proteomes" id="UP000000305">
    <property type="component" value="Unassembled WGS sequence"/>
</dbReference>
<dbReference type="STRING" id="6669.E9G0Q7"/>